<dbReference type="VEuPathDB" id="FungiDB:H257_02565"/>
<evidence type="ECO:0000256" key="5">
    <source>
        <dbReference type="ARBA" id="ARBA00022840"/>
    </source>
</evidence>
<evidence type="ECO:0000313" key="13">
    <source>
        <dbReference type="EMBL" id="RHZ19319.1"/>
    </source>
</evidence>
<dbReference type="VEuPathDB" id="FungiDB:H257_02560"/>
<dbReference type="PROSITE" id="PS50222">
    <property type="entry name" value="EF_HAND_2"/>
    <property type="match status" value="1"/>
</dbReference>
<feature type="transmembrane region" description="Helical" evidence="9">
    <location>
        <begin position="63"/>
        <end position="89"/>
    </location>
</feature>
<keyword evidence="3 9" id="KW-0812">Transmembrane</keyword>
<gene>
    <name evidence="13" type="ORF">DYB31_001084</name>
</gene>
<keyword evidence="4" id="KW-0547">Nucleotide-binding</keyword>
<feature type="transmembrane region" description="Helical" evidence="9">
    <location>
        <begin position="101"/>
        <end position="126"/>
    </location>
</feature>
<name>A0A397F852_APHAT</name>
<feature type="transmembrane region" description="Helical" evidence="9">
    <location>
        <begin position="843"/>
        <end position="864"/>
    </location>
</feature>
<comment type="subcellular location">
    <subcellularLocation>
        <location evidence="1">Membrane</location>
        <topology evidence="1">Multi-pass membrane protein</topology>
    </subcellularLocation>
</comment>
<evidence type="ECO:0000259" key="11">
    <source>
        <dbReference type="PROSITE" id="PS50893"/>
    </source>
</evidence>
<dbReference type="EMBL" id="QUTE01009348">
    <property type="protein sequence ID" value="RHZ19319.1"/>
    <property type="molecule type" value="Genomic_DNA"/>
</dbReference>
<dbReference type="VEuPathDB" id="FungiDB:H257_02561"/>
<feature type="transmembrane region" description="Helical" evidence="9">
    <location>
        <begin position="922"/>
        <end position="939"/>
    </location>
</feature>
<feature type="region of interest" description="Disordered" evidence="8">
    <location>
        <begin position="408"/>
        <end position="439"/>
    </location>
</feature>
<evidence type="ECO:0000256" key="9">
    <source>
        <dbReference type="SAM" id="Phobius"/>
    </source>
</evidence>
<organism evidence="13 14">
    <name type="scientific">Aphanomyces astaci</name>
    <name type="common">Crayfish plague agent</name>
    <dbReference type="NCBI Taxonomy" id="112090"/>
    <lineage>
        <taxon>Eukaryota</taxon>
        <taxon>Sar</taxon>
        <taxon>Stramenopiles</taxon>
        <taxon>Oomycota</taxon>
        <taxon>Saprolegniomycetes</taxon>
        <taxon>Saprolegniales</taxon>
        <taxon>Verrucalvaceae</taxon>
        <taxon>Aphanomyces</taxon>
    </lineage>
</organism>
<dbReference type="InterPro" id="IPR022657">
    <property type="entry name" value="De-COase2_CS"/>
</dbReference>
<evidence type="ECO:0000256" key="8">
    <source>
        <dbReference type="SAM" id="MobiDB-lite"/>
    </source>
</evidence>
<dbReference type="InterPro" id="IPR039421">
    <property type="entry name" value="Type_1_exporter"/>
</dbReference>
<feature type="transmembrane region" description="Helical" evidence="9">
    <location>
        <begin position="762"/>
        <end position="785"/>
    </location>
</feature>
<feature type="domain" description="ABC transmembrane type-1" evidence="12">
    <location>
        <begin position="768"/>
        <end position="1103"/>
    </location>
</feature>
<evidence type="ECO:0000256" key="6">
    <source>
        <dbReference type="ARBA" id="ARBA00022989"/>
    </source>
</evidence>
<dbReference type="GO" id="GO:0016887">
    <property type="term" value="F:ATP hydrolysis activity"/>
    <property type="evidence" value="ECO:0007669"/>
    <property type="project" value="InterPro"/>
</dbReference>
<protein>
    <recommendedName>
        <fullName evidence="15">ATP-binding Cassette (ABC) Superfamily</fullName>
    </recommendedName>
</protein>
<dbReference type="InterPro" id="IPR003593">
    <property type="entry name" value="AAA+_ATPase"/>
</dbReference>
<dbReference type="GO" id="GO:0016020">
    <property type="term" value="C:membrane"/>
    <property type="evidence" value="ECO:0007669"/>
    <property type="project" value="UniProtKB-SubCell"/>
</dbReference>
<dbReference type="GO" id="GO:0005737">
    <property type="term" value="C:cytoplasm"/>
    <property type="evidence" value="ECO:0007669"/>
    <property type="project" value="UniProtKB-ARBA"/>
</dbReference>
<accession>A0A397F852</accession>
<dbReference type="Gene3D" id="3.20.20.10">
    <property type="entry name" value="Alanine racemase"/>
    <property type="match status" value="1"/>
</dbReference>
<dbReference type="PANTHER" id="PTHR24221:SF620">
    <property type="entry name" value="ABC TRANSMEMBRANE TYPE-1 DOMAIN-CONTAINING PROTEIN"/>
    <property type="match status" value="1"/>
</dbReference>
<feature type="region of interest" description="Disordered" evidence="8">
    <location>
        <begin position="455"/>
        <end position="480"/>
    </location>
</feature>
<dbReference type="PANTHER" id="PTHR24221">
    <property type="entry name" value="ATP-BINDING CASSETTE SUB-FAMILY B"/>
    <property type="match status" value="1"/>
</dbReference>
<keyword evidence="2" id="KW-0813">Transport</keyword>
<proteinExistence type="predicted"/>
<keyword evidence="6 9" id="KW-1133">Transmembrane helix</keyword>
<feature type="transmembrane region" description="Helical" evidence="9">
    <location>
        <begin position="625"/>
        <end position="643"/>
    </location>
</feature>
<feature type="compositionally biased region" description="Low complexity" evidence="8">
    <location>
        <begin position="408"/>
        <end position="417"/>
    </location>
</feature>
<comment type="caution">
    <text evidence="13">The sequence shown here is derived from an EMBL/GenBank/DDBJ whole genome shotgun (WGS) entry which is preliminary data.</text>
</comment>
<dbReference type="GO" id="GO:0140359">
    <property type="term" value="F:ABC-type transporter activity"/>
    <property type="evidence" value="ECO:0007669"/>
    <property type="project" value="InterPro"/>
</dbReference>
<dbReference type="FunFam" id="3.40.50.300:FF:000604">
    <property type="entry name" value="ABC transporter B family member 28"/>
    <property type="match status" value="1"/>
</dbReference>
<sequence>GPQGHASLKSKDFGSKNAYTSADFQNAIACQQVVRAYGIQSPVLTKFHATTTTLRKAQFLKDFWAGAVQIYVDSAMFFFVAVMTAGLALKVFRADITAGAFFSAVTLMSRISTPVTVLGGFMRVAIGNASSLQRLDEIVLCDNMPDRRDATPTLPSLPRMQRALQVDRLSFQYDTTTAHFDLQQVSATFPLGHYVCIVGPSGCGKSTLLGCLMQFYEPSDGVIAVDDHNLHAYSKSSYMGQIAVVFQDGGILNGSILDNIRFGNALATDDECKHAAELAECGAFVHALKDGYDTIVGQHATANLSGGQTQRICLARALVRKPSILLLDEATSALDAETEASIVDCLHALAKKLHMTIISVTHRLSTTRSADSILVMQSGRVVDQGTHEELLGRGLLAELADMPIVPSTSNSSFASSSIPCGSQDRRRHHADDEDPNARSTQRALELFTNALLAGSTPRQRRDSQSTAPYQATVDGANTTMKDTPAPNVSCGLLKMLDHWVWHYTVLLVHFGDYLVNSTAIAFLSADYTYVEWGATLRLLSMGCSGVYAIDVLLRMAGLRTRLCRSCASMSDVVALLCVGGALAARFVYADNVEEKRVVITEYLDKDQPLLPGETHVFPKYRSNQIEIYFAAAYCVVLAVRIVLKPMVRVYSKSLQPTSAADTLLISMDSLRSALRRIPNIAAASVEVMEHDLVIICGRTDGDMTNDELMVFLEKAVAHRPADMTASAFLSHLRDLDAQSALRVYGALDVVSSTLRHWSNQRVALASTVLIVLVHASITPMLAYFMGLLGDEAFPNRVNKIFKQGYRNGTMQTWVDTQVMAKNKFVFPNGTEGTFTYFVPASSLAVGVCGILLICVPFAIVDFLMGYFQSTMIANATLKVQGQLLKTILAQPTLFFSQRTEGDLNNLFQSDVARVNALWQANLMHPIVSVVAGFAFLIYFEPSVGMASLGFAAVLISTGPQGHASLKSKEFGSKNAFVAAEFQNAVQCHNVRTPYILSIVGMGLRQRPQVVRAYDIQPSLLAKFASSTAMLGQAQFLKDFWSGIVQIYVDSAMYVFVAIMTAGMATKVYKGDMTSGDFFSAVTLLGRVSTPVTVLGGFMRVAIGNASSLQRLDEIVYDKCDVDDGDTDRLPRVPRMQQGLRIDRLSFQYDTTSDVWNLQDVNATFPIGHYVCIVGPSGCGKSTLLGCLMQFYEPSDGVIAVDDHNLHAYSKSSYMGQIAVVFQDGGILNGSILDNIRYTYLSRLDYYYLIFIIYIRFGNALATDDECKHAAELAECGAFVHALKDGYDTIVGQHATANLSGGQTQRICLARALVRKPSILLLDEATSALDAETEASIVDCLHALAKKLHMTIISVTHRLSTTRSADSILVMQSGRIIDRGTYHELLARPMSFFAELVHKTTTTERKNDTSFNAIPSFTIANHDEDDQGRNTEEALQLFTHRLRTRTDSANGQSFRKNARKPSAADAYIILSHLRLSTMATDSLFSHKFSDYVQGAQSQHDVAAKVYTYFDATTLYPNVLQICKQLSLDPNMTVQALVAQHLEGLAVPPKQATIPTQTISHAQYLQRGHVIHAIVHEIVSRHLLHDANPVVDLFSIDAFVARVSSLKDAFPPSWLHALAIKANPLSGILLAAKPLVWLETASIAEATHALNLGFAPRSVIVDSPCKTTDDLKALLQLGCYLNLDNVDEIHKVHSLLGGTVPDALLGLRINPVVGGGAIAASSTATATSKFGVPWTAATDADLIALYRDHAWLQGVHRAVAFAKQINQALGRHQIQVVDIGGGVPTVYNGMAEEAVEFADYAALLQASVPGEFRVVTEFGRSVFAKAGITLSRVETVKRMNGQNIAVVHCGANQFLRPVYLPTTWPHVFSVFDAHGVLKTGNLVPQDIAGPLCFSGDVLARDVHLPQIEAGDYLVMHDTGAYNMAMYSKFNSIQAPAVYAYRNHGKLMESALTTLITSACARKQWDSVESGPHEGNDAMRSSLATFPHTVIDDQLDIKSLTNVSTIVSAFKPSPLPSEFDATVADAIATISTLEASAWHDTAISEIDVARSDDNSIQKRVAYLLLKYKCKDAARYFALLDKDNQDNFNVLDTNGDGLVSEAEMHQLLLNILGVYKSVLKDLLEHHTKHWTAKHSKQLPKLLVEFEITLKVSEKIRCTWHFAGVPPIPEEDKFKDPPPVPPRFTMREFYDARNSKRTNYLRGVSFVTFCGVVDYLITIYA</sequence>
<feature type="domain" description="ABC transporter" evidence="11">
    <location>
        <begin position="164"/>
        <end position="403"/>
    </location>
</feature>
<evidence type="ECO:0000313" key="14">
    <source>
        <dbReference type="Proteomes" id="UP000266196"/>
    </source>
</evidence>
<dbReference type="SUPFAM" id="SSF51419">
    <property type="entry name" value="PLP-binding barrel"/>
    <property type="match status" value="1"/>
</dbReference>
<evidence type="ECO:0008006" key="15">
    <source>
        <dbReference type="Google" id="ProtNLM"/>
    </source>
</evidence>
<dbReference type="InterPro" id="IPR022644">
    <property type="entry name" value="De-COase2_N"/>
</dbReference>
<dbReference type="InterPro" id="IPR003439">
    <property type="entry name" value="ABC_transporter-like_ATP-bd"/>
</dbReference>
<dbReference type="Pfam" id="PF02784">
    <property type="entry name" value="Orn_Arg_deC_N"/>
    <property type="match status" value="1"/>
</dbReference>
<evidence type="ECO:0000259" key="12">
    <source>
        <dbReference type="PROSITE" id="PS50929"/>
    </source>
</evidence>
<dbReference type="Gene3D" id="3.40.50.300">
    <property type="entry name" value="P-loop containing nucleotide triphosphate hydrolases"/>
    <property type="match status" value="2"/>
</dbReference>
<feature type="domain" description="ABC transporter" evidence="11">
    <location>
        <begin position="1139"/>
        <end position="1397"/>
    </location>
</feature>
<feature type="non-terminal residue" evidence="13">
    <location>
        <position position="1"/>
    </location>
</feature>
<dbReference type="GO" id="GO:0005509">
    <property type="term" value="F:calcium ion binding"/>
    <property type="evidence" value="ECO:0007669"/>
    <property type="project" value="InterPro"/>
</dbReference>
<dbReference type="InterPro" id="IPR018247">
    <property type="entry name" value="EF_Hand_1_Ca_BS"/>
</dbReference>
<dbReference type="InterPro" id="IPR036640">
    <property type="entry name" value="ABC1_TM_sf"/>
</dbReference>
<dbReference type="InterPro" id="IPR029066">
    <property type="entry name" value="PLP-binding_barrel"/>
</dbReference>
<evidence type="ECO:0000256" key="1">
    <source>
        <dbReference type="ARBA" id="ARBA00004141"/>
    </source>
</evidence>
<dbReference type="Pfam" id="PF00005">
    <property type="entry name" value="ABC_tran"/>
    <property type="match status" value="2"/>
</dbReference>
<dbReference type="InterPro" id="IPR009006">
    <property type="entry name" value="Ala_racemase/Decarboxylase_C"/>
</dbReference>
<evidence type="ECO:0000259" key="10">
    <source>
        <dbReference type="PROSITE" id="PS50222"/>
    </source>
</evidence>
<dbReference type="SMART" id="SM00382">
    <property type="entry name" value="AAA"/>
    <property type="match status" value="2"/>
</dbReference>
<dbReference type="PROSITE" id="PS00018">
    <property type="entry name" value="EF_HAND_1"/>
    <property type="match status" value="1"/>
</dbReference>
<dbReference type="Gene3D" id="2.40.37.10">
    <property type="entry name" value="Lyase, Ornithine Decarboxylase, Chain A, domain 1"/>
    <property type="match status" value="1"/>
</dbReference>
<dbReference type="PROSITE" id="PS50893">
    <property type="entry name" value="ABC_TRANSPORTER_2"/>
    <property type="match status" value="2"/>
</dbReference>
<dbReference type="SUPFAM" id="SSF50621">
    <property type="entry name" value="Alanine racemase C-terminal domain-like"/>
    <property type="match status" value="1"/>
</dbReference>
<evidence type="ECO:0000256" key="4">
    <source>
        <dbReference type="ARBA" id="ARBA00022741"/>
    </source>
</evidence>
<dbReference type="Gene3D" id="1.20.1560.10">
    <property type="entry name" value="ABC transporter type 1, transmembrane domain"/>
    <property type="match status" value="2"/>
</dbReference>
<evidence type="ECO:0000256" key="3">
    <source>
        <dbReference type="ARBA" id="ARBA00022692"/>
    </source>
</evidence>
<dbReference type="Pfam" id="PF00664">
    <property type="entry name" value="ABC_membrane"/>
    <property type="match status" value="3"/>
</dbReference>
<dbReference type="SUPFAM" id="SSF52540">
    <property type="entry name" value="P-loop containing nucleoside triphosphate hydrolases"/>
    <property type="match status" value="2"/>
</dbReference>
<dbReference type="Proteomes" id="UP000266196">
    <property type="component" value="Unassembled WGS sequence"/>
</dbReference>
<dbReference type="PROSITE" id="PS00879">
    <property type="entry name" value="ODR_DC_2_2"/>
    <property type="match status" value="1"/>
</dbReference>
<dbReference type="InterPro" id="IPR027417">
    <property type="entry name" value="P-loop_NTPase"/>
</dbReference>
<dbReference type="PROSITE" id="PS50929">
    <property type="entry name" value="ABC_TM1F"/>
    <property type="match status" value="2"/>
</dbReference>
<evidence type="ECO:0000256" key="2">
    <source>
        <dbReference type="ARBA" id="ARBA00022448"/>
    </source>
</evidence>
<feature type="domain" description="EF-hand" evidence="10">
    <location>
        <begin position="2075"/>
        <end position="2110"/>
    </location>
</feature>
<dbReference type="SUPFAM" id="SSF90123">
    <property type="entry name" value="ABC transporter transmembrane region"/>
    <property type="match status" value="2"/>
</dbReference>
<reference evidence="13 14" key="1">
    <citation type="submission" date="2018-08" db="EMBL/GenBank/DDBJ databases">
        <title>Aphanomyces genome sequencing and annotation.</title>
        <authorList>
            <person name="Minardi D."/>
            <person name="Oidtmann B."/>
            <person name="Van Der Giezen M."/>
            <person name="Studholme D.J."/>
        </authorList>
    </citation>
    <scope>NUCLEOTIDE SEQUENCE [LARGE SCALE GENOMIC DNA]</scope>
    <source>
        <strain evidence="13 14">197901</strain>
    </source>
</reference>
<keyword evidence="5" id="KW-0067">ATP-binding</keyword>
<dbReference type="InterPro" id="IPR011527">
    <property type="entry name" value="ABC1_TM_dom"/>
</dbReference>
<feature type="domain" description="ABC transmembrane type-1" evidence="12">
    <location>
        <begin position="21"/>
        <end position="127"/>
    </location>
</feature>
<dbReference type="InterPro" id="IPR002048">
    <property type="entry name" value="EF_hand_dom"/>
</dbReference>
<feature type="compositionally biased region" description="Polar residues" evidence="8">
    <location>
        <begin position="464"/>
        <end position="480"/>
    </location>
</feature>
<keyword evidence="7 9" id="KW-0472">Membrane</keyword>
<evidence type="ECO:0000256" key="7">
    <source>
        <dbReference type="ARBA" id="ARBA00023136"/>
    </source>
</evidence>
<dbReference type="GO" id="GO:0005524">
    <property type="term" value="F:ATP binding"/>
    <property type="evidence" value="ECO:0007669"/>
    <property type="project" value="UniProtKB-KW"/>
</dbReference>